<evidence type="ECO:0000313" key="1">
    <source>
        <dbReference type="EMBL" id="RIJ34339.1"/>
    </source>
</evidence>
<evidence type="ECO:0000313" key="2">
    <source>
        <dbReference type="Proteomes" id="UP000266005"/>
    </source>
</evidence>
<dbReference type="AlphaFoldDB" id="A0A399RWA3"/>
<name>A0A399RWA3_9BACT</name>
<organism evidence="1 2">
    <name type="scientific">Pontibacter oryzae</name>
    <dbReference type="NCBI Taxonomy" id="2304593"/>
    <lineage>
        <taxon>Bacteria</taxon>
        <taxon>Pseudomonadati</taxon>
        <taxon>Bacteroidota</taxon>
        <taxon>Cytophagia</taxon>
        <taxon>Cytophagales</taxon>
        <taxon>Hymenobacteraceae</taxon>
        <taxon>Pontibacter</taxon>
    </lineage>
</organism>
<protein>
    <submittedName>
        <fullName evidence="1">Uncharacterized protein</fullName>
    </submittedName>
</protein>
<reference evidence="2" key="1">
    <citation type="submission" date="2018-08" db="EMBL/GenBank/DDBJ databases">
        <title>Mucilaginibacter sp. MYSH2.</title>
        <authorList>
            <person name="Seo T."/>
        </authorList>
    </citation>
    <scope>NUCLEOTIDE SEQUENCE [LARGE SCALE GENOMIC DNA]</scope>
    <source>
        <strain evidence="2">KIRAN</strain>
    </source>
</reference>
<gene>
    <name evidence="1" type="ORF">D1627_15575</name>
</gene>
<comment type="caution">
    <text evidence="1">The sequence shown here is derived from an EMBL/GenBank/DDBJ whole genome shotgun (WGS) entry which is preliminary data.</text>
</comment>
<keyword evidence="2" id="KW-1185">Reference proteome</keyword>
<dbReference type="Proteomes" id="UP000266005">
    <property type="component" value="Unassembled WGS sequence"/>
</dbReference>
<sequence length="70" mass="8167">MEVIYSCKYIGFAQMRVVKKPEFKVNNLYSGNLRRLIVCAGFSGRPRSGFYVCNRLDIYSIREKVYGFTI</sequence>
<accession>A0A399RWA3</accession>
<proteinExistence type="predicted"/>
<dbReference type="EMBL" id="QWGE01000005">
    <property type="protein sequence ID" value="RIJ34339.1"/>
    <property type="molecule type" value="Genomic_DNA"/>
</dbReference>